<dbReference type="Proteomes" id="UP000016924">
    <property type="component" value="Unassembled WGS sequence"/>
</dbReference>
<proteinExistence type="inferred from homology"/>
<evidence type="ECO:0000256" key="6">
    <source>
        <dbReference type="ARBA" id="ARBA00022525"/>
    </source>
</evidence>
<evidence type="ECO:0000256" key="10">
    <source>
        <dbReference type="ARBA" id="ARBA00023180"/>
    </source>
</evidence>
<comment type="subcellular location">
    <subcellularLocation>
        <location evidence="3">Secreted</location>
    </subcellularLocation>
</comment>
<dbReference type="CDD" id="cd14792">
    <property type="entry name" value="GH27"/>
    <property type="match status" value="1"/>
</dbReference>
<dbReference type="InterPro" id="IPR006215">
    <property type="entry name" value="Glyco_hydro_melibiase"/>
</dbReference>
<evidence type="ECO:0000313" key="15">
    <source>
        <dbReference type="EMBL" id="EON69972.1"/>
    </source>
</evidence>
<keyword evidence="9 12" id="KW-1015">Disulfide bond</keyword>
<evidence type="ECO:0000256" key="9">
    <source>
        <dbReference type="ARBA" id="ARBA00023157"/>
    </source>
</evidence>
<evidence type="ECO:0000256" key="7">
    <source>
        <dbReference type="ARBA" id="ARBA00022729"/>
    </source>
</evidence>
<dbReference type="Gene3D" id="3.20.20.70">
    <property type="entry name" value="Aldolase class I"/>
    <property type="match status" value="1"/>
</dbReference>
<dbReference type="InterPro" id="IPR002241">
    <property type="entry name" value="Glyco_hydro_27"/>
</dbReference>
<dbReference type="GO" id="GO:0005576">
    <property type="term" value="C:extracellular region"/>
    <property type="evidence" value="ECO:0007669"/>
    <property type="project" value="UniProtKB-SubCell"/>
</dbReference>
<dbReference type="RefSeq" id="XP_007785289.1">
    <property type="nucleotide sequence ID" value="XM_007787099.1"/>
</dbReference>
<dbReference type="STRING" id="1168221.R7Z734"/>
<dbReference type="PROSITE" id="PS00512">
    <property type="entry name" value="ALPHA_GALACTOSIDASE"/>
    <property type="match status" value="1"/>
</dbReference>
<dbReference type="PANTHER" id="PTHR11452">
    <property type="entry name" value="ALPHA-GALACTOSIDASE/ALPHA-N-ACETYLGALACTOSAMINIDASE"/>
    <property type="match status" value="1"/>
</dbReference>
<evidence type="ECO:0000313" key="16">
    <source>
        <dbReference type="Proteomes" id="UP000016924"/>
    </source>
</evidence>
<keyword evidence="11 12" id="KW-0326">Glycosidase</keyword>
<dbReference type="PANTHER" id="PTHR11452:SF75">
    <property type="entry name" value="ALPHA-GALACTOSIDASE MEL1"/>
    <property type="match status" value="1"/>
</dbReference>
<dbReference type="GO" id="GO:0004557">
    <property type="term" value="F:alpha-galactosidase activity"/>
    <property type="evidence" value="ECO:0007669"/>
    <property type="project" value="UniProtKB-EC"/>
</dbReference>
<dbReference type="SUPFAM" id="SSF51011">
    <property type="entry name" value="Glycosyl hydrolase domain"/>
    <property type="match status" value="1"/>
</dbReference>
<dbReference type="GeneID" id="19906548"/>
<sequence length="500" mass="54086">MVQSLLNAGLLFASGVLAANGVGGVKNGLARTPQMGWDNWNAFGCDVSEELLISTANRMVDYGLRDAGYQYVVLDDCWSAGRSENGTLVANSTRFPNGMAHVADSIHNLGMKFGMYATAGSLTCGRYEGSLGYEEVDAQTFAGWGVDYLKYDNCYNEGQEGTPLITYNRYKRMSDALNATGRPILYSMCNWGTDYPWKWAQTVANSWRMSGDITDNFNRVDPRCPCSGDEGYDCALPGFHCSAMNILNKMAPYPDKGQPGAWNDLDMLEVGNGGMTDTEYVTHFTMWAAVKSAMIMGNDIRAMDAKTLSILANPAVLAISQDKTGSSAVRRWRYYLPNNDNSSNATAAQGSGTIAEIQMWSGSLEGGDAFVGLLNLGDEAIMINASLADIFVDAGGSHSEEAQSSWDVYDLWANRMPDSAANIIIEANSTSAANLTGVYWNNTEKSYADGVAEEAPVLLGKHVGTVEAGGSISSMVESHGVYAVRLRMRAGPSKRKRDEL</sequence>
<accession>R7Z734</accession>
<gene>
    <name evidence="15" type="ORF">W97_09237</name>
</gene>
<evidence type="ECO:0000256" key="1">
    <source>
        <dbReference type="ARBA" id="ARBA00001255"/>
    </source>
</evidence>
<dbReference type="FunFam" id="3.20.20.70:FF:000202">
    <property type="entry name" value="Alpha-galactosidase"/>
    <property type="match status" value="1"/>
</dbReference>
<name>R7Z734_CONA1</name>
<dbReference type="EMBL" id="JH767650">
    <property type="protein sequence ID" value="EON69972.1"/>
    <property type="molecule type" value="Genomic_DNA"/>
</dbReference>
<feature type="signal peptide" evidence="13">
    <location>
        <begin position="1"/>
        <end position="18"/>
    </location>
</feature>
<dbReference type="Gene3D" id="2.60.40.1180">
    <property type="entry name" value="Golgi alpha-mannosidase II"/>
    <property type="match status" value="1"/>
</dbReference>
<dbReference type="InterPro" id="IPR013785">
    <property type="entry name" value="Aldolase_TIM"/>
</dbReference>
<feature type="chain" id="PRO_5004451219" description="Alpha-galactosidase" evidence="13">
    <location>
        <begin position="19"/>
        <end position="500"/>
    </location>
</feature>
<evidence type="ECO:0000256" key="4">
    <source>
        <dbReference type="ARBA" id="ARBA00009743"/>
    </source>
</evidence>
<reference evidence="16" key="1">
    <citation type="submission" date="2012-06" db="EMBL/GenBank/DDBJ databases">
        <title>The genome sequence of Coniosporium apollinis CBS 100218.</title>
        <authorList>
            <consortium name="The Broad Institute Genome Sequencing Platform"/>
            <person name="Cuomo C."/>
            <person name="Gorbushina A."/>
            <person name="Noack S."/>
            <person name="Walker B."/>
            <person name="Young S.K."/>
            <person name="Zeng Q."/>
            <person name="Gargeya S."/>
            <person name="Fitzgerald M."/>
            <person name="Haas B."/>
            <person name="Abouelleil A."/>
            <person name="Alvarado L."/>
            <person name="Arachchi H.M."/>
            <person name="Berlin A.M."/>
            <person name="Chapman S.B."/>
            <person name="Goldberg J."/>
            <person name="Griggs A."/>
            <person name="Gujja S."/>
            <person name="Hansen M."/>
            <person name="Howarth C."/>
            <person name="Imamovic A."/>
            <person name="Larimer J."/>
            <person name="McCowan C."/>
            <person name="Montmayeur A."/>
            <person name="Murphy C."/>
            <person name="Neiman D."/>
            <person name="Pearson M."/>
            <person name="Priest M."/>
            <person name="Roberts A."/>
            <person name="Saif S."/>
            <person name="Shea T."/>
            <person name="Sisk P."/>
            <person name="Sykes S."/>
            <person name="Wortman J."/>
            <person name="Nusbaum C."/>
            <person name="Birren B."/>
        </authorList>
    </citation>
    <scope>NUCLEOTIDE SEQUENCE [LARGE SCALE GENOMIC DNA]</scope>
    <source>
        <strain evidence="16">CBS 100218</strain>
    </source>
</reference>
<dbReference type="HOGENOM" id="CLU_013093_1_0_1"/>
<evidence type="ECO:0000256" key="8">
    <source>
        <dbReference type="ARBA" id="ARBA00022801"/>
    </source>
</evidence>
<evidence type="ECO:0000256" key="2">
    <source>
        <dbReference type="ARBA" id="ARBA00003969"/>
    </source>
</evidence>
<dbReference type="AlphaFoldDB" id="R7Z734"/>
<dbReference type="InterPro" id="IPR000111">
    <property type="entry name" value="Glyco_hydro_27/36_CS"/>
</dbReference>
<dbReference type="Pfam" id="PF17801">
    <property type="entry name" value="Melibiase_C"/>
    <property type="match status" value="1"/>
</dbReference>
<dbReference type="InterPro" id="IPR017853">
    <property type="entry name" value="GH"/>
</dbReference>
<evidence type="ECO:0000256" key="12">
    <source>
        <dbReference type="RuleBase" id="RU361168"/>
    </source>
</evidence>
<dbReference type="eggNOG" id="KOG2366">
    <property type="taxonomic scope" value="Eukaryota"/>
</dbReference>
<dbReference type="InterPro" id="IPR013780">
    <property type="entry name" value="Glyco_hydro_b"/>
</dbReference>
<evidence type="ECO:0000256" key="13">
    <source>
        <dbReference type="SAM" id="SignalP"/>
    </source>
</evidence>
<comment type="catalytic activity">
    <reaction evidence="1 12">
        <text>Hydrolysis of terminal, non-reducing alpha-D-galactose residues in alpha-D-galactosides, including galactose oligosaccharides, galactomannans and galactolipids.</text>
        <dbReference type="EC" id="3.2.1.22"/>
    </reaction>
</comment>
<dbReference type="OrthoDB" id="5795902at2759"/>
<comment type="function">
    <text evidence="2">Hydrolyzes a variety of simple alpha-D-galactoside as well as more complex molecules such as oligosaccharides and polysaccharides.</text>
</comment>
<dbReference type="PRINTS" id="PR00748">
    <property type="entry name" value="MELIBIASE"/>
</dbReference>
<keyword evidence="16" id="KW-1185">Reference proteome</keyword>
<dbReference type="Pfam" id="PF16499">
    <property type="entry name" value="Melibiase_2"/>
    <property type="match status" value="2"/>
</dbReference>
<dbReference type="OMA" id="DRYPPMR"/>
<organism evidence="15 16">
    <name type="scientific">Coniosporium apollinis (strain CBS 100218)</name>
    <name type="common">Rock-inhabiting black yeast</name>
    <dbReference type="NCBI Taxonomy" id="1168221"/>
    <lineage>
        <taxon>Eukaryota</taxon>
        <taxon>Fungi</taxon>
        <taxon>Dikarya</taxon>
        <taxon>Ascomycota</taxon>
        <taxon>Pezizomycotina</taxon>
        <taxon>Dothideomycetes</taxon>
        <taxon>Dothideomycetes incertae sedis</taxon>
        <taxon>Coniosporium</taxon>
    </lineage>
</organism>
<dbReference type="SUPFAM" id="SSF51445">
    <property type="entry name" value="(Trans)glycosidases"/>
    <property type="match status" value="1"/>
</dbReference>
<evidence type="ECO:0000256" key="5">
    <source>
        <dbReference type="ARBA" id="ARBA00012755"/>
    </source>
</evidence>
<feature type="domain" description="Alpha galactosidase C-terminal" evidence="14">
    <location>
        <begin position="356"/>
        <end position="430"/>
    </location>
</feature>
<evidence type="ECO:0000256" key="3">
    <source>
        <dbReference type="ARBA" id="ARBA00004613"/>
    </source>
</evidence>
<dbReference type="EC" id="3.2.1.22" evidence="5 12"/>
<evidence type="ECO:0000259" key="14">
    <source>
        <dbReference type="Pfam" id="PF17801"/>
    </source>
</evidence>
<keyword evidence="8 12" id="KW-0378">Hydrolase</keyword>
<keyword evidence="7 13" id="KW-0732">Signal</keyword>
<evidence type="ECO:0000256" key="11">
    <source>
        <dbReference type="ARBA" id="ARBA00023295"/>
    </source>
</evidence>
<dbReference type="PRINTS" id="PR00740">
    <property type="entry name" value="GLHYDRLASE27"/>
</dbReference>
<keyword evidence="10" id="KW-0325">Glycoprotein</keyword>
<dbReference type="InterPro" id="IPR041233">
    <property type="entry name" value="Melibiase_C"/>
</dbReference>
<comment type="similarity">
    <text evidence="4 12">Belongs to the glycosyl hydrolase 27 family.</text>
</comment>
<protein>
    <recommendedName>
        <fullName evidence="5 12">Alpha-galactosidase</fullName>
        <ecNumber evidence="5 12">3.2.1.22</ecNumber>
    </recommendedName>
    <alternativeName>
        <fullName evidence="12">Melibiase</fullName>
    </alternativeName>
</protein>
<keyword evidence="6" id="KW-0964">Secreted</keyword>
<dbReference type="GO" id="GO:0005995">
    <property type="term" value="P:melibiose catabolic process"/>
    <property type="evidence" value="ECO:0007669"/>
    <property type="project" value="UniProtKB-ARBA"/>
</dbReference>